<comment type="caution">
    <text evidence="2">The sequence shown here is derived from an EMBL/GenBank/DDBJ whole genome shotgun (WGS) entry which is preliminary data.</text>
</comment>
<keyword evidence="3" id="KW-1185">Reference proteome</keyword>
<feature type="compositionally biased region" description="Polar residues" evidence="1">
    <location>
        <begin position="89"/>
        <end position="109"/>
    </location>
</feature>
<proteinExistence type="predicted"/>
<dbReference type="EMBL" id="JASPKY010000742">
    <property type="protein sequence ID" value="KAK9685895.1"/>
    <property type="molecule type" value="Genomic_DNA"/>
</dbReference>
<organism evidence="2 3">
    <name type="scientific">Popillia japonica</name>
    <name type="common">Japanese beetle</name>
    <dbReference type="NCBI Taxonomy" id="7064"/>
    <lineage>
        <taxon>Eukaryota</taxon>
        <taxon>Metazoa</taxon>
        <taxon>Ecdysozoa</taxon>
        <taxon>Arthropoda</taxon>
        <taxon>Hexapoda</taxon>
        <taxon>Insecta</taxon>
        <taxon>Pterygota</taxon>
        <taxon>Neoptera</taxon>
        <taxon>Endopterygota</taxon>
        <taxon>Coleoptera</taxon>
        <taxon>Polyphaga</taxon>
        <taxon>Scarabaeiformia</taxon>
        <taxon>Scarabaeidae</taxon>
        <taxon>Rutelinae</taxon>
        <taxon>Popillia</taxon>
    </lineage>
</organism>
<evidence type="ECO:0000313" key="3">
    <source>
        <dbReference type="Proteomes" id="UP001458880"/>
    </source>
</evidence>
<sequence>MEDDEMEQIATFMGHTKKTHAEFYRLPQDMYQTAKVAKILLLLEQGKGEKFKGKNLNEIEIENEIYYSSESDNDEEPLINKVLRKAAHTETSNITPVSEGCSSTMQATSDDIPKESTSKRIEDNSRDTVKEIQRRRDESHPGRVRWSEEEKRLVCAYFKEHIKKKMSPKKHECELFLEKREI</sequence>
<name>A0AAW1I9Z1_POPJA</name>
<feature type="compositionally biased region" description="Basic and acidic residues" evidence="1">
    <location>
        <begin position="111"/>
        <end position="145"/>
    </location>
</feature>
<dbReference type="AlphaFoldDB" id="A0AAW1I9Z1"/>
<gene>
    <name evidence="2" type="ORF">QE152_g37601</name>
</gene>
<feature type="region of interest" description="Disordered" evidence="1">
    <location>
        <begin position="89"/>
        <end position="145"/>
    </location>
</feature>
<reference evidence="2 3" key="1">
    <citation type="journal article" date="2024" name="BMC Genomics">
        <title>De novo assembly and annotation of Popillia japonica's genome with initial clues to its potential as an invasive pest.</title>
        <authorList>
            <person name="Cucini C."/>
            <person name="Boschi S."/>
            <person name="Funari R."/>
            <person name="Cardaioli E."/>
            <person name="Iannotti N."/>
            <person name="Marturano G."/>
            <person name="Paoli F."/>
            <person name="Bruttini M."/>
            <person name="Carapelli A."/>
            <person name="Frati F."/>
            <person name="Nardi F."/>
        </authorList>
    </citation>
    <scope>NUCLEOTIDE SEQUENCE [LARGE SCALE GENOMIC DNA]</scope>
    <source>
        <strain evidence="2">DMR45628</strain>
    </source>
</reference>
<dbReference type="PANTHER" id="PTHR33480">
    <property type="entry name" value="SET DOMAIN-CONTAINING PROTEIN-RELATED"/>
    <property type="match status" value="1"/>
</dbReference>
<dbReference type="PANTHER" id="PTHR33480:SF1">
    <property type="entry name" value="TYR RECOMBINASE DOMAIN-CONTAINING PROTEIN"/>
    <property type="match status" value="1"/>
</dbReference>
<dbReference type="Proteomes" id="UP001458880">
    <property type="component" value="Unassembled WGS sequence"/>
</dbReference>
<evidence type="ECO:0000256" key="1">
    <source>
        <dbReference type="SAM" id="MobiDB-lite"/>
    </source>
</evidence>
<evidence type="ECO:0000313" key="2">
    <source>
        <dbReference type="EMBL" id="KAK9685895.1"/>
    </source>
</evidence>
<accession>A0AAW1I9Z1</accession>
<protein>
    <submittedName>
        <fullName evidence="2">Uncharacterized protein</fullName>
    </submittedName>
</protein>